<feature type="domain" description="Tail specific protease" evidence="1">
    <location>
        <begin position="249"/>
        <end position="439"/>
    </location>
</feature>
<dbReference type="Pfam" id="PF14684">
    <property type="entry name" value="Tricorn_C1"/>
    <property type="match status" value="1"/>
</dbReference>
<dbReference type="CDD" id="cd07563">
    <property type="entry name" value="Peptidase_S41_IRBP"/>
    <property type="match status" value="1"/>
</dbReference>
<dbReference type="EMBL" id="SLXM01000018">
    <property type="protein sequence ID" value="TCP21532.1"/>
    <property type="molecule type" value="Genomic_DNA"/>
</dbReference>
<dbReference type="InterPro" id="IPR029045">
    <property type="entry name" value="ClpP/crotonase-like_dom_sf"/>
</dbReference>
<dbReference type="PANTHER" id="PTHR11261">
    <property type="entry name" value="INTERPHOTORECEPTOR RETINOID-BINDING PROTEIN"/>
    <property type="match status" value="1"/>
</dbReference>
<keyword evidence="3" id="KW-1185">Reference proteome</keyword>
<dbReference type="SUPFAM" id="SSF52096">
    <property type="entry name" value="ClpP/crotonase"/>
    <property type="match status" value="1"/>
</dbReference>
<dbReference type="GO" id="GO:0008236">
    <property type="term" value="F:serine-type peptidase activity"/>
    <property type="evidence" value="ECO:0007669"/>
    <property type="project" value="InterPro"/>
</dbReference>
<dbReference type="InterPro" id="IPR028204">
    <property type="entry name" value="Tricorn_C1"/>
</dbReference>
<accession>A0A4R2NJL5</accession>
<organism evidence="2 3">
    <name type="scientific">Tenacibaculum skagerrakense</name>
    <dbReference type="NCBI Taxonomy" id="186571"/>
    <lineage>
        <taxon>Bacteria</taxon>
        <taxon>Pseudomonadati</taxon>
        <taxon>Bacteroidota</taxon>
        <taxon>Flavobacteriia</taxon>
        <taxon>Flavobacteriales</taxon>
        <taxon>Flavobacteriaceae</taxon>
        <taxon>Tenacibaculum</taxon>
    </lineage>
</organism>
<dbReference type="Proteomes" id="UP000294564">
    <property type="component" value="Unassembled WGS sequence"/>
</dbReference>
<evidence type="ECO:0000313" key="2">
    <source>
        <dbReference type="EMBL" id="TCP21532.1"/>
    </source>
</evidence>
<name>A0A4R2NJL5_9FLAO</name>
<dbReference type="RefSeq" id="WP_132796048.1">
    <property type="nucleotide sequence ID" value="NZ_SLXM01000018.1"/>
</dbReference>
<dbReference type="PANTHER" id="PTHR11261:SF3">
    <property type="entry name" value="RETINOL-BINDING PROTEIN 3"/>
    <property type="match status" value="1"/>
</dbReference>
<dbReference type="SMART" id="SM00245">
    <property type="entry name" value="TSPc"/>
    <property type="match status" value="1"/>
</dbReference>
<comment type="caution">
    <text evidence="2">The sequence shown here is derived from an EMBL/GenBank/DDBJ whole genome shotgun (WGS) entry which is preliminary data.</text>
</comment>
<dbReference type="OrthoDB" id="9815657at2"/>
<dbReference type="GO" id="GO:0006508">
    <property type="term" value="P:proteolysis"/>
    <property type="evidence" value="ECO:0007669"/>
    <property type="project" value="InterPro"/>
</dbReference>
<dbReference type="InterPro" id="IPR005151">
    <property type="entry name" value="Tail-specific_protease"/>
</dbReference>
<evidence type="ECO:0000313" key="3">
    <source>
        <dbReference type="Proteomes" id="UP000294564"/>
    </source>
</evidence>
<reference evidence="2 3" key="1">
    <citation type="submission" date="2019-03" db="EMBL/GenBank/DDBJ databases">
        <title>Genomic Encyclopedia of Type Strains, Phase IV (KMG-IV): sequencing the most valuable type-strain genomes for metagenomic binning, comparative biology and taxonomic classification.</title>
        <authorList>
            <person name="Goeker M."/>
        </authorList>
    </citation>
    <scope>NUCLEOTIDE SEQUENCE [LARGE SCALE GENOMIC DNA]</scope>
    <source>
        <strain evidence="2 3">DSM 14836</strain>
    </source>
</reference>
<sequence length="472" mass="54494">MQSKTTFLSLILLSILLINCNTNDKKNNSIEGVWKSIGYGKILKIDSTTYKYFDITNISCLPSKQGNISEVKNSITLKNDTLAVKSGYSFYYYTRANKFQDLCKKNTKDINDPLYNFEVFADTYKEHYAFFELNKINWDSLYNSAKEKINSKTTEVELYLIIQEMIDSLKDNHGSIEPTDEVYEKAEQLNIENEDTEEFKWYGDFQVAGLVADYYLKENLTQDSWLINWGKMENNIGFIQIKAMFLYGDLSLNDSLVKENGFVSTYMDAFNDLSYEQQISKEIAGINNVMNTIMEDLKETKYIIIDVRFNGGGQDVVALEVLRHFNKSRIQIASKKARHYNGFTKKTPIYLDSIKNPYMKPVYLLTSQQSASATDMMALSSMEITQLKRIGSHTNGAISDALQKTLPNGWHFSLSNEIYTDNNDKYYENIGIPVDFELNYPEDRQTFFRSVAEDLEKDKQSVLNAIRKLRNE</sequence>
<protein>
    <submittedName>
        <fullName evidence="2">Peptidase S41-like protein</fullName>
    </submittedName>
</protein>
<gene>
    <name evidence="2" type="ORF">EV195_11818</name>
</gene>
<dbReference type="AlphaFoldDB" id="A0A4R2NJL5"/>
<dbReference type="Gene3D" id="3.90.226.10">
    <property type="entry name" value="2-enoyl-CoA Hydratase, Chain A, domain 1"/>
    <property type="match status" value="1"/>
</dbReference>
<dbReference type="Gene3D" id="3.30.750.44">
    <property type="match status" value="1"/>
</dbReference>
<dbReference type="Pfam" id="PF03572">
    <property type="entry name" value="Peptidase_S41"/>
    <property type="match status" value="1"/>
</dbReference>
<proteinExistence type="predicted"/>
<evidence type="ECO:0000259" key="1">
    <source>
        <dbReference type="SMART" id="SM00245"/>
    </source>
</evidence>